<comment type="subunit">
    <text evidence="3">Homotetramer.</text>
</comment>
<accession>A0ABM8EI56</accession>
<evidence type="ECO:0000256" key="2">
    <source>
        <dbReference type="ARBA" id="ARBA00009347"/>
    </source>
</evidence>
<gene>
    <name evidence="10" type="ORF">GURASL_08510</name>
</gene>
<organism evidence="10 11">
    <name type="scientific">Geotalea uraniireducens</name>
    <dbReference type="NCBI Taxonomy" id="351604"/>
    <lineage>
        <taxon>Bacteria</taxon>
        <taxon>Pseudomonadati</taxon>
        <taxon>Thermodesulfobacteriota</taxon>
        <taxon>Desulfuromonadia</taxon>
        <taxon>Geobacterales</taxon>
        <taxon>Geobacteraceae</taxon>
        <taxon>Geotalea</taxon>
    </lineage>
</organism>
<evidence type="ECO:0000259" key="9">
    <source>
        <dbReference type="Pfam" id="PF02771"/>
    </source>
</evidence>
<dbReference type="InterPro" id="IPR009075">
    <property type="entry name" value="AcylCo_DH/oxidase_C"/>
</dbReference>
<dbReference type="PANTHER" id="PTHR43884:SF12">
    <property type="entry name" value="ISOVALERYL-COA DEHYDROGENASE, MITOCHONDRIAL-RELATED"/>
    <property type="match status" value="1"/>
</dbReference>
<keyword evidence="4 6" id="KW-0285">Flavoprotein</keyword>
<dbReference type="InterPro" id="IPR006089">
    <property type="entry name" value="Acyl-CoA_DH_CS"/>
</dbReference>
<dbReference type="Pfam" id="PF02770">
    <property type="entry name" value="Acyl-CoA_dh_M"/>
    <property type="match status" value="1"/>
</dbReference>
<dbReference type="InterPro" id="IPR006091">
    <property type="entry name" value="Acyl-CoA_Oxase/DH_mid-dom"/>
</dbReference>
<evidence type="ECO:0000256" key="6">
    <source>
        <dbReference type="RuleBase" id="RU362125"/>
    </source>
</evidence>
<evidence type="ECO:0000256" key="5">
    <source>
        <dbReference type="ARBA" id="ARBA00022827"/>
    </source>
</evidence>
<evidence type="ECO:0000259" key="7">
    <source>
        <dbReference type="Pfam" id="PF00441"/>
    </source>
</evidence>
<dbReference type="Pfam" id="PF02771">
    <property type="entry name" value="Acyl-CoA_dh_N"/>
    <property type="match status" value="1"/>
</dbReference>
<protein>
    <submittedName>
        <fullName evidence="10">Acyl-CoA dehydrogenase</fullName>
    </submittedName>
</protein>
<evidence type="ECO:0000313" key="11">
    <source>
        <dbReference type="Proteomes" id="UP001317705"/>
    </source>
</evidence>
<evidence type="ECO:0000313" key="10">
    <source>
        <dbReference type="EMBL" id="BDV41928.1"/>
    </source>
</evidence>
<dbReference type="Pfam" id="PF00441">
    <property type="entry name" value="Acyl-CoA_dh_1"/>
    <property type="match status" value="1"/>
</dbReference>
<feature type="domain" description="Acyl-CoA dehydrogenase/oxidase C-terminal" evidence="7">
    <location>
        <begin position="228"/>
        <end position="377"/>
    </location>
</feature>
<sequence>MTCELTEAQLTLQQTVREVAGAELKPGVGQRDEAGEFPAAQVAKLHELGLFGLVLPDEYGGGGRDFLSYVLVVEELAQVDAATTITLLAHTLAASHLNAFGSPAQKERFLPPLARGGKLAAWALTEPGAGSDAGGIKTRAEADGTGWRLNGNKFFITNGSRADTLVVMAVTDPDRGAKGISAFIVPGDTPGLGKGKNLDKLGFRASDTVALLLKEVRLPAEALLGERDRGFIQAMEVLAGGRIGVAAMAVGIARACLEESVAYARRRTAFGRPIGDFEGLQWMLADMATEIDAARLLVHRAARLRDAGRRFAREAAMAKLFAAETAMRAAVKAVQIHGGYGYTRAFPVERYLREAKLCEIGEGTSEIQRLVIARELLHAEGPCDLSI</sequence>
<dbReference type="Gene3D" id="2.40.110.10">
    <property type="entry name" value="Butyryl-CoA Dehydrogenase, subunit A, domain 2"/>
    <property type="match status" value="1"/>
</dbReference>
<dbReference type="InterPro" id="IPR046373">
    <property type="entry name" value="Acyl-CoA_Oxase/DH_mid-dom_sf"/>
</dbReference>
<keyword evidence="5 6" id="KW-0274">FAD</keyword>
<dbReference type="PROSITE" id="PS00072">
    <property type="entry name" value="ACYL_COA_DH_1"/>
    <property type="match status" value="1"/>
</dbReference>
<evidence type="ECO:0000259" key="8">
    <source>
        <dbReference type="Pfam" id="PF02770"/>
    </source>
</evidence>
<dbReference type="Gene3D" id="1.20.140.10">
    <property type="entry name" value="Butyryl-CoA Dehydrogenase, subunit A, domain 3"/>
    <property type="match status" value="1"/>
</dbReference>
<dbReference type="PANTHER" id="PTHR43884">
    <property type="entry name" value="ACYL-COA DEHYDROGENASE"/>
    <property type="match status" value="1"/>
</dbReference>
<evidence type="ECO:0000256" key="4">
    <source>
        <dbReference type="ARBA" id="ARBA00022630"/>
    </source>
</evidence>
<evidence type="ECO:0000256" key="3">
    <source>
        <dbReference type="ARBA" id="ARBA00011881"/>
    </source>
</evidence>
<reference evidence="10 11" key="1">
    <citation type="submission" date="2022-12" db="EMBL/GenBank/DDBJ databases">
        <title>Polyphasic characterization of Geotalea uranireducens NIT-SL11 newly isolated from a complex of sewage sludge and microbially reduced graphene oxide.</title>
        <authorList>
            <person name="Xie L."/>
            <person name="Yoshida N."/>
            <person name="Meng L."/>
        </authorList>
    </citation>
    <scope>NUCLEOTIDE SEQUENCE [LARGE SCALE GENOMIC DNA]</scope>
    <source>
        <strain evidence="10 11">NIT-SL11</strain>
    </source>
</reference>
<dbReference type="InterPro" id="IPR037069">
    <property type="entry name" value="AcylCoA_DH/ox_N_sf"/>
</dbReference>
<comment type="similarity">
    <text evidence="2 6">Belongs to the acyl-CoA dehydrogenase family.</text>
</comment>
<dbReference type="SUPFAM" id="SSF56645">
    <property type="entry name" value="Acyl-CoA dehydrogenase NM domain-like"/>
    <property type="match status" value="1"/>
</dbReference>
<dbReference type="InterPro" id="IPR036250">
    <property type="entry name" value="AcylCo_DH-like_C"/>
</dbReference>
<dbReference type="Proteomes" id="UP001317705">
    <property type="component" value="Chromosome"/>
</dbReference>
<dbReference type="PIRSF" id="PIRSF016578">
    <property type="entry name" value="HsaA"/>
    <property type="match status" value="1"/>
</dbReference>
<dbReference type="InterPro" id="IPR009100">
    <property type="entry name" value="AcylCoA_DH/oxidase_NM_dom_sf"/>
</dbReference>
<dbReference type="RefSeq" id="WP_282002072.1">
    <property type="nucleotide sequence ID" value="NZ_AP027151.1"/>
</dbReference>
<keyword evidence="6" id="KW-0560">Oxidoreductase</keyword>
<keyword evidence="11" id="KW-1185">Reference proteome</keyword>
<name>A0ABM8EI56_9BACT</name>
<dbReference type="InterPro" id="IPR013786">
    <property type="entry name" value="AcylCoA_DH/ox_N"/>
</dbReference>
<dbReference type="EMBL" id="AP027151">
    <property type="protein sequence ID" value="BDV41928.1"/>
    <property type="molecule type" value="Genomic_DNA"/>
</dbReference>
<feature type="domain" description="Acyl-CoA oxidase/dehydrogenase middle" evidence="8">
    <location>
        <begin position="121"/>
        <end position="216"/>
    </location>
</feature>
<proteinExistence type="inferred from homology"/>
<comment type="cofactor">
    <cofactor evidence="1 6">
        <name>FAD</name>
        <dbReference type="ChEBI" id="CHEBI:57692"/>
    </cofactor>
</comment>
<evidence type="ECO:0000256" key="1">
    <source>
        <dbReference type="ARBA" id="ARBA00001974"/>
    </source>
</evidence>
<feature type="domain" description="Acyl-CoA dehydrogenase/oxidase N-terminal" evidence="9">
    <location>
        <begin position="6"/>
        <end position="116"/>
    </location>
</feature>
<dbReference type="Gene3D" id="1.10.540.10">
    <property type="entry name" value="Acyl-CoA dehydrogenase/oxidase, N-terminal domain"/>
    <property type="match status" value="1"/>
</dbReference>
<dbReference type="SUPFAM" id="SSF47203">
    <property type="entry name" value="Acyl-CoA dehydrogenase C-terminal domain-like"/>
    <property type="match status" value="1"/>
</dbReference>